<dbReference type="RefSeq" id="WP_369061711.1">
    <property type="nucleotide sequence ID" value="NZ_CP158375.1"/>
</dbReference>
<evidence type="ECO:0000259" key="8">
    <source>
        <dbReference type="PROSITE" id="PS50059"/>
    </source>
</evidence>
<dbReference type="EMBL" id="CP158375">
    <property type="protein sequence ID" value="XDO98077.1"/>
    <property type="molecule type" value="Genomic_DNA"/>
</dbReference>
<sequence length="157" mass="16144">MSPKSSRLLAAAIVPLASLSLMAGAAQAAPKPAAAAPQLAGQVALPAISYTVLQSGPKDGKHPTRRDTVTVNYELKLADGRVVDSSYARGEPSTFPLDKLIPAWQVVVPLMVPGDEWLVFAPSQFGYGASGKGDIPGGATLFFKIHLLSIGGAPAAP</sequence>
<protein>
    <recommendedName>
        <fullName evidence="6">Peptidyl-prolyl cis-trans isomerase</fullName>
        <ecNumber evidence="6">5.2.1.8</ecNumber>
    </recommendedName>
</protein>
<dbReference type="SUPFAM" id="SSF54534">
    <property type="entry name" value="FKBP-like"/>
    <property type="match status" value="1"/>
</dbReference>
<evidence type="ECO:0000256" key="7">
    <source>
        <dbReference type="SAM" id="SignalP"/>
    </source>
</evidence>
<organism evidence="9">
    <name type="scientific">Caulobacter sp. 73W</name>
    <dbReference type="NCBI Taxonomy" id="3161137"/>
    <lineage>
        <taxon>Bacteria</taxon>
        <taxon>Pseudomonadati</taxon>
        <taxon>Pseudomonadota</taxon>
        <taxon>Alphaproteobacteria</taxon>
        <taxon>Caulobacterales</taxon>
        <taxon>Caulobacteraceae</taxon>
        <taxon>Caulobacter</taxon>
    </lineage>
</organism>
<keyword evidence="4 5" id="KW-0413">Isomerase</keyword>
<evidence type="ECO:0000256" key="2">
    <source>
        <dbReference type="ARBA" id="ARBA00006577"/>
    </source>
</evidence>
<gene>
    <name evidence="9" type="ORF">ABOZ73_06585</name>
</gene>
<comment type="similarity">
    <text evidence="2 6">Belongs to the FKBP-type PPIase family.</text>
</comment>
<dbReference type="PANTHER" id="PTHR43811">
    <property type="entry name" value="FKBP-TYPE PEPTIDYL-PROLYL CIS-TRANS ISOMERASE FKPA"/>
    <property type="match status" value="1"/>
</dbReference>
<proteinExistence type="inferred from homology"/>
<evidence type="ECO:0000256" key="6">
    <source>
        <dbReference type="RuleBase" id="RU003915"/>
    </source>
</evidence>
<dbReference type="GO" id="GO:0003755">
    <property type="term" value="F:peptidyl-prolyl cis-trans isomerase activity"/>
    <property type="evidence" value="ECO:0007669"/>
    <property type="project" value="UniProtKB-UniRule"/>
</dbReference>
<dbReference type="InterPro" id="IPR046357">
    <property type="entry name" value="PPIase_dom_sf"/>
</dbReference>
<evidence type="ECO:0000256" key="1">
    <source>
        <dbReference type="ARBA" id="ARBA00000971"/>
    </source>
</evidence>
<dbReference type="Gene3D" id="3.10.50.40">
    <property type="match status" value="1"/>
</dbReference>
<dbReference type="EC" id="5.2.1.8" evidence="6"/>
<dbReference type="AlphaFoldDB" id="A0AB39KWV5"/>
<evidence type="ECO:0000256" key="5">
    <source>
        <dbReference type="PROSITE-ProRule" id="PRU00277"/>
    </source>
</evidence>
<feature type="chain" id="PRO_5044335114" description="Peptidyl-prolyl cis-trans isomerase" evidence="7">
    <location>
        <begin position="29"/>
        <end position="157"/>
    </location>
</feature>
<keyword evidence="7" id="KW-0732">Signal</keyword>
<feature type="signal peptide" evidence="7">
    <location>
        <begin position="1"/>
        <end position="28"/>
    </location>
</feature>
<dbReference type="PROSITE" id="PS50059">
    <property type="entry name" value="FKBP_PPIASE"/>
    <property type="match status" value="1"/>
</dbReference>
<dbReference type="Pfam" id="PF00254">
    <property type="entry name" value="FKBP_C"/>
    <property type="match status" value="1"/>
</dbReference>
<accession>A0AB39KWV5</accession>
<reference evidence="9" key="1">
    <citation type="submission" date="2024-06" db="EMBL/GenBank/DDBJ databases">
        <title>Caulobacter inopinatus, sp. nov.</title>
        <authorList>
            <person name="Donachie S.P."/>
        </authorList>
    </citation>
    <scope>NUCLEOTIDE SEQUENCE</scope>
    <source>
        <strain evidence="9">73W</strain>
    </source>
</reference>
<feature type="domain" description="PPIase FKBP-type" evidence="8">
    <location>
        <begin position="66"/>
        <end position="151"/>
    </location>
</feature>
<name>A0AB39KWV5_9CAUL</name>
<evidence type="ECO:0000256" key="3">
    <source>
        <dbReference type="ARBA" id="ARBA00023110"/>
    </source>
</evidence>
<dbReference type="InterPro" id="IPR001179">
    <property type="entry name" value="PPIase_FKBP_dom"/>
</dbReference>
<evidence type="ECO:0000256" key="4">
    <source>
        <dbReference type="ARBA" id="ARBA00023235"/>
    </source>
</evidence>
<evidence type="ECO:0000313" key="9">
    <source>
        <dbReference type="EMBL" id="XDO98077.1"/>
    </source>
</evidence>
<dbReference type="PANTHER" id="PTHR43811:SF57">
    <property type="entry name" value="FKBP-TYPE PEPTIDYL-PROLYL CIS-TRANS ISOMERASE FKPA-RELATED"/>
    <property type="match status" value="1"/>
</dbReference>
<keyword evidence="3 5" id="KW-0697">Rotamase</keyword>
<comment type="catalytic activity">
    <reaction evidence="1 5 6">
        <text>[protein]-peptidylproline (omega=180) = [protein]-peptidylproline (omega=0)</text>
        <dbReference type="Rhea" id="RHEA:16237"/>
        <dbReference type="Rhea" id="RHEA-COMP:10747"/>
        <dbReference type="Rhea" id="RHEA-COMP:10748"/>
        <dbReference type="ChEBI" id="CHEBI:83833"/>
        <dbReference type="ChEBI" id="CHEBI:83834"/>
        <dbReference type="EC" id="5.2.1.8"/>
    </reaction>
</comment>